<dbReference type="PANTHER" id="PTHR45647:SF153">
    <property type="entry name" value="PROTEIN KINASE DOMAIN-CONTAINING PROTEIN"/>
    <property type="match status" value="1"/>
</dbReference>
<evidence type="ECO:0000256" key="10">
    <source>
        <dbReference type="PROSITE-ProRule" id="PRU10141"/>
    </source>
</evidence>
<keyword evidence="11" id="KW-0175">Coiled coil</keyword>
<evidence type="ECO:0000259" key="14">
    <source>
        <dbReference type="PROSITE" id="PS51698"/>
    </source>
</evidence>
<dbReference type="UniPathway" id="UPA00143"/>
<evidence type="ECO:0000256" key="11">
    <source>
        <dbReference type="SAM" id="Coils"/>
    </source>
</evidence>
<dbReference type="SMART" id="SM00504">
    <property type="entry name" value="Ubox"/>
    <property type="match status" value="1"/>
</dbReference>
<dbReference type="InterPro" id="IPR011009">
    <property type="entry name" value="Kinase-like_dom_sf"/>
</dbReference>
<evidence type="ECO:0000256" key="9">
    <source>
        <dbReference type="ARBA" id="ARBA00022840"/>
    </source>
</evidence>
<evidence type="ECO:0000313" key="15">
    <source>
        <dbReference type="EMBL" id="CAG1855611.1"/>
    </source>
</evidence>
<dbReference type="InterPro" id="IPR000719">
    <property type="entry name" value="Prot_kinase_dom"/>
</dbReference>
<name>A0A804JS52_MUSAM</name>
<dbReference type="Gene3D" id="3.40.50.620">
    <property type="entry name" value="HUPs"/>
    <property type="match status" value="1"/>
</dbReference>
<evidence type="ECO:0000256" key="7">
    <source>
        <dbReference type="ARBA" id="ARBA00022777"/>
    </source>
</evidence>
<dbReference type="CDD" id="cd16655">
    <property type="entry name" value="RING-Ubox_WDSUB1-like"/>
    <property type="match status" value="1"/>
</dbReference>
<keyword evidence="9 10" id="KW-0067">ATP-binding</keyword>
<dbReference type="PROSITE" id="PS51698">
    <property type="entry name" value="U_BOX"/>
    <property type="match status" value="1"/>
</dbReference>
<dbReference type="Proteomes" id="UP000012960">
    <property type="component" value="Unplaced"/>
</dbReference>
<feature type="domain" description="Protein kinase" evidence="13">
    <location>
        <begin position="427"/>
        <end position="688"/>
    </location>
</feature>
<dbReference type="Gramene" id="Ma07_t04540.1">
    <property type="protein sequence ID" value="Ma07_p04540.1"/>
    <property type="gene ID" value="Ma07_g04540"/>
</dbReference>
<dbReference type="PROSITE" id="PS00108">
    <property type="entry name" value="PROTEIN_KINASE_ST"/>
    <property type="match status" value="1"/>
</dbReference>
<dbReference type="FunFam" id="3.30.200.20:FF:000039">
    <property type="entry name" value="receptor-like protein kinase FERONIA"/>
    <property type="match status" value="1"/>
</dbReference>
<evidence type="ECO:0000256" key="4">
    <source>
        <dbReference type="ARBA" id="ARBA00022527"/>
    </source>
</evidence>
<dbReference type="PANTHER" id="PTHR45647">
    <property type="entry name" value="OS02G0152300 PROTEIN"/>
    <property type="match status" value="1"/>
</dbReference>
<evidence type="ECO:0000256" key="1">
    <source>
        <dbReference type="ARBA" id="ARBA00000900"/>
    </source>
</evidence>
<dbReference type="AlphaFoldDB" id="A0A804JS52"/>
<keyword evidence="4" id="KW-0723">Serine/threonine-protein kinase</keyword>
<dbReference type="InterPro" id="IPR017441">
    <property type="entry name" value="Protein_kinase_ATP_BS"/>
</dbReference>
<dbReference type="PROSITE" id="PS00107">
    <property type="entry name" value="PROTEIN_KINASE_ATP"/>
    <property type="match status" value="1"/>
</dbReference>
<dbReference type="Gene3D" id="1.10.510.10">
    <property type="entry name" value="Transferase(Phosphotransferase) domain 1"/>
    <property type="match status" value="1"/>
</dbReference>
<reference evidence="15" key="1">
    <citation type="submission" date="2021-03" db="EMBL/GenBank/DDBJ databases">
        <authorList>
            <consortium name="Genoscope - CEA"/>
            <person name="William W."/>
        </authorList>
    </citation>
    <scope>NUCLEOTIDE SEQUENCE</scope>
    <source>
        <strain evidence="15">Doubled-haploid Pahang</strain>
    </source>
</reference>
<proteinExistence type="predicted"/>
<sequence>MKGSHEHGRSSGWSSKGSARENAEEDEDEAYVAVVKDVKEGKANFLWLLHNTPEDKKVVVVHVHRPAQKIPTALGWIPASHLQEEEVAAYRSIERANMHGCLDEYITMCSRVKVKRAGKLVIEKDDVRKGLVELVAQHGITQLVMGAAADKYYSRVFRNQFEFRYQINHRRMKGPRSKTALAVQQQADPSCKIWFLTNPRQDLPIPPHTHSWPWQLGLVKDRRDHRPQGAERAALMIRGIDDGSLVLRTLPAPGDEDLGVDGAMYERLEAALKEADNTKREAYEELHKRQIAEKDLSEAARKVDVAETAYNKEVRQRKEIEEAVAKDEMQLSALRKQRDEVNEELQQARQKMAALELQISDSDQILKDIKAKLPEAYSHLDSIRGEHELSQQERVHQKNEEATTSTRGAEHFSEFSLSELEQATENFHEASKIGEGGYGCVYKGSLRHTTVAIKRLNPQGKQRTAEFRREIDILSRVRHPNLVTLIGACPEARALVYEYLPGGSLEDHLTRKLTWQVRIRIAAEICSALVFLHSRKPLSVVHGDLKPVNILLDSNFVSKISDLGMNRLLVRSIGSSTLYHCMHLRKGTFAYMDPELLSSGEITAKSDVYSFGVILLQLLTGRAAFGVSKVVKEALDMKCLERVLDASAGDWPYVQAEKLAKLGLKCCDMNRRNRPDAKEAWKMLQPLMKSISFARLSPSSIMLAPEYSSCIPSYFICPIFKELMRDPQIAADGFTYEGEAIKGWLSSGNETSPMTNLRLSDCELLPNHALRSAIQGWLQHQN</sequence>
<dbReference type="EnsemblPlants" id="Ma07_t04540.1">
    <property type="protein sequence ID" value="Ma07_p04540.1"/>
    <property type="gene ID" value="Ma07_g04540"/>
</dbReference>
<feature type="region of interest" description="Disordered" evidence="12">
    <location>
        <begin position="1"/>
        <end position="25"/>
    </location>
</feature>
<dbReference type="SMART" id="SM00220">
    <property type="entry name" value="S_TKc"/>
    <property type="match status" value="1"/>
</dbReference>
<evidence type="ECO:0000256" key="8">
    <source>
        <dbReference type="ARBA" id="ARBA00022786"/>
    </source>
</evidence>
<evidence type="ECO:0000256" key="12">
    <source>
        <dbReference type="SAM" id="MobiDB-lite"/>
    </source>
</evidence>
<dbReference type="EMBL" id="HG996473">
    <property type="protein sequence ID" value="CAG1855611.1"/>
    <property type="molecule type" value="Genomic_DNA"/>
</dbReference>
<comment type="catalytic activity">
    <reaction evidence="1">
        <text>S-ubiquitinyl-[E2 ubiquitin-conjugating enzyme]-L-cysteine + [acceptor protein]-L-lysine = [E2 ubiquitin-conjugating enzyme]-L-cysteine + N(6)-ubiquitinyl-[acceptor protein]-L-lysine.</text>
        <dbReference type="EC" id="2.3.2.27"/>
    </reaction>
</comment>
<evidence type="ECO:0000256" key="6">
    <source>
        <dbReference type="ARBA" id="ARBA00022741"/>
    </source>
</evidence>
<dbReference type="OMA" id="GSQGKCQ"/>
<dbReference type="InterPro" id="IPR008271">
    <property type="entry name" value="Ser/Thr_kinase_AS"/>
</dbReference>
<dbReference type="GO" id="GO:0005524">
    <property type="term" value="F:ATP binding"/>
    <property type="evidence" value="ECO:0007669"/>
    <property type="project" value="UniProtKB-UniRule"/>
</dbReference>
<dbReference type="CDD" id="cd01989">
    <property type="entry name" value="USP_STK_Ubox_N"/>
    <property type="match status" value="1"/>
</dbReference>
<evidence type="ECO:0000256" key="5">
    <source>
        <dbReference type="ARBA" id="ARBA00022679"/>
    </source>
</evidence>
<dbReference type="PROSITE" id="PS50011">
    <property type="entry name" value="PROTEIN_KINASE_DOM"/>
    <property type="match status" value="1"/>
</dbReference>
<keyword evidence="8" id="KW-0833">Ubl conjugation pathway</keyword>
<dbReference type="InterPro" id="IPR051348">
    <property type="entry name" value="U-box_ubiquitin_ligases"/>
</dbReference>
<evidence type="ECO:0000259" key="13">
    <source>
        <dbReference type="PROSITE" id="PS50011"/>
    </source>
</evidence>
<keyword evidence="17" id="KW-1185">Reference proteome</keyword>
<dbReference type="GO" id="GO:0061630">
    <property type="term" value="F:ubiquitin protein ligase activity"/>
    <property type="evidence" value="ECO:0007669"/>
    <property type="project" value="UniProtKB-EC"/>
</dbReference>
<dbReference type="GO" id="GO:0004674">
    <property type="term" value="F:protein serine/threonine kinase activity"/>
    <property type="evidence" value="ECO:0007669"/>
    <property type="project" value="UniProtKB-KW"/>
</dbReference>
<keyword evidence="6 10" id="KW-0547">Nucleotide-binding</keyword>
<dbReference type="InParanoid" id="A0A804JS52"/>
<dbReference type="SUPFAM" id="SSF57850">
    <property type="entry name" value="RING/U-box"/>
    <property type="match status" value="1"/>
</dbReference>
<protein>
    <recommendedName>
        <fullName evidence="3">RING-type E3 ubiquitin transferase</fullName>
        <ecNumber evidence="3">2.3.2.27</ecNumber>
    </recommendedName>
</protein>
<accession>A0A804JS52</accession>
<keyword evidence="5" id="KW-0808">Transferase</keyword>
<evidence type="ECO:0000313" key="17">
    <source>
        <dbReference type="Proteomes" id="UP000012960"/>
    </source>
</evidence>
<evidence type="ECO:0000256" key="3">
    <source>
        <dbReference type="ARBA" id="ARBA00012483"/>
    </source>
</evidence>
<dbReference type="InterPro" id="IPR014729">
    <property type="entry name" value="Rossmann-like_a/b/a_fold"/>
</dbReference>
<evidence type="ECO:0000313" key="16">
    <source>
        <dbReference type="EnsemblPlants" id="Ma07_p04540.1"/>
    </source>
</evidence>
<dbReference type="InterPro" id="IPR013083">
    <property type="entry name" value="Znf_RING/FYVE/PHD"/>
</dbReference>
<comment type="pathway">
    <text evidence="2">Protein modification; protein ubiquitination.</text>
</comment>
<dbReference type="Pfam" id="PF00069">
    <property type="entry name" value="Pkinase"/>
    <property type="match status" value="1"/>
</dbReference>
<dbReference type="Gene3D" id="3.30.40.10">
    <property type="entry name" value="Zinc/RING finger domain, C3HC4 (zinc finger)"/>
    <property type="match status" value="1"/>
</dbReference>
<keyword evidence="7" id="KW-0418">Kinase</keyword>
<dbReference type="Pfam" id="PF04564">
    <property type="entry name" value="U-box"/>
    <property type="match status" value="1"/>
</dbReference>
<dbReference type="EC" id="2.3.2.27" evidence="3"/>
<dbReference type="InterPro" id="IPR003613">
    <property type="entry name" value="Ubox_domain"/>
</dbReference>
<dbReference type="Gene3D" id="3.30.200.20">
    <property type="entry name" value="Phosphorylase Kinase, domain 1"/>
    <property type="match status" value="1"/>
</dbReference>
<dbReference type="SUPFAM" id="SSF56112">
    <property type="entry name" value="Protein kinase-like (PK-like)"/>
    <property type="match status" value="1"/>
</dbReference>
<feature type="binding site" evidence="10">
    <location>
        <position position="454"/>
    </location>
    <ligand>
        <name>ATP</name>
        <dbReference type="ChEBI" id="CHEBI:30616"/>
    </ligand>
</feature>
<reference evidence="16" key="2">
    <citation type="submission" date="2021-05" db="UniProtKB">
        <authorList>
            <consortium name="EnsemblPlants"/>
        </authorList>
    </citation>
    <scope>IDENTIFICATION</scope>
    <source>
        <strain evidence="16">subsp. malaccensis</strain>
    </source>
</reference>
<organism evidence="16 17">
    <name type="scientific">Musa acuminata subsp. malaccensis</name>
    <name type="common">Wild banana</name>
    <name type="synonym">Musa malaccensis</name>
    <dbReference type="NCBI Taxonomy" id="214687"/>
    <lineage>
        <taxon>Eukaryota</taxon>
        <taxon>Viridiplantae</taxon>
        <taxon>Streptophyta</taxon>
        <taxon>Embryophyta</taxon>
        <taxon>Tracheophyta</taxon>
        <taxon>Spermatophyta</taxon>
        <taxon>Magnoliopsida</taxon>
        <taxon>Liliopsida</taxon>
        <taxon>Zingiberales</taxon>
        <taxon>Musaceae</taxon>
        <taxon>Musa</taxon>
    </lineage>
</organism>
<feature type="compositionally biased region" description="Basic and acidic residues" evidence="12">
    <location>
        <begin position="388"/>
        <end position="401"/>
    </location>
</feature>
<evidence type="ECO:0000256" key="2">
    <source>
        <dbReference type="ARBA" id="ARBA00004906"/>
    </source>
</evidence>
<dbReference type="GO" id="GO:0016567">
    <property type="term" value="P:protein ubiquitination"/>
    <property type="evidence" value="ECO:0007669"/>
    <property type="project" value="UniProtKB-UniPathway"/>
</dbReference>
<gene>
    <name evidence="15" type="ORF">GSMUA_50270.1</name>
</gene>
<feature type="domain" description="U-box" evidence="14">
    <location>
        <begin position="710"/>
        <end position="782"/>
    </location>
</feature>
<feature type="coiled-coil region" evidence="11">
    <location>
        <begin position="265"/>
        <end position="365"/>
    </location>
</feature>
<feature type="region of interest" description="Disordered" evidence="12">
    <location>
        <begin position="388"/>
        <end position="410"/>
    </location>
</feature>